<evidence type="ECO:0000256" key="2">
    <source>
        <dbReference type="SAM" id="MobiDB-lite"/>
    </source>
</evidence>
<keyword evidence="1" id="KW-0539">Nucleus</keyword>
<evidence type="ECO:0000313" key="4">
    <source>
        <dbReference type="EMBL" id="CEO47106.1"/>
    </source>
</evidence>
<name>A0A0B7JX83_BIOOC</name>
<dbReference type="Gene3D" id="4.10.240.10">
    <property type="entry name" value="Zn(2)-C6 fungal-type DNA-binding domain"/>
    <property type="match status" value="1"/>
</dbReference>
<dbReference type="PROSITE" id="PS50048">
    <property type="entry name" value="ZN2_CY6_FUNGAL_2"/>
    <property type="match status" value="1"/>
</dbReference>
<dbReference type="SUPFAM" id="SSF57701">
    <property type="entry name" value="Zn2/Cys6 DNA-binding domain"/>
    <property type="match status" value="1"/>
</dbReference>
<gene>
    <name evidence="4" type="ORF">BN869_000003161_1</name>
    <name evidence="5" type="ORF">IM811_013255</name>
</gene>
<proteinExistence type="predicted"/>
<sequence>MAPNDSQAKAAGPAVEKHRACDACRNRKLACTKEPDGCSRCRREGITCHYSPQKPMGRPRKRRIVEDQPQQDEEPAVVAVGRSTVEPAEPATNNIPSINGHGGDLSLSLFTDPTLDFDHNPSSSLDFLDLLPPSSYQDELPLDPHILIPNDGQLDSIGIPLNLNGVDLLESINFDEPDTAVADMSKDISDSLQRYWHAQQQQQHLEPAESQTLSSNQSQCTDSPEPQPEPQPEAQPAPPPLSSSSEPCPKPMPSIACGCLSSLYLALDSLSRLPQDINTAMRVARNATKTAHNVINCAFCSDPDISQPPPIQSFQSLMFLAALVPSACNAYASILQMIDREAKEAKKENRTFWFSFEDIGGVWCGSAEFTFQCPEMQDYNNSNMEPDLWRTTMRAILRLDVYGLSEAPDGLHGLQVLGLRDVVKSMEERSHRRHAMMDEMAESGSLPKHEGFLLHHGEYKPLPVEERNCIKVLEAARIALDHLVIA</sequence>
<dbReference type="PROSITE" id="PS00463">
    <property type="entry name" value="ZN2_CY6_FUNGAL_1"/>
    <property type="match status" value="1"/>
</dbReference>
<dbReference type="CDD" id="cd00067">
    <property type="entry name" value="GAL4"/>
    <property type="match status" value="1"/>
</dbReference>
<dbReference type="InterPro" id="IPR001138">
    <property type="entry name" value="Zn2Cys6_DnaBD"/>
</dbReference>
<dbReference type="GO" id="GO:0000981">
    <property type="term" value="F:DNA-binding transcription factor activity, RNA polymerase II-specific"/>
    <property type="evidence" value="ECO:0007669"/>
    <property type="project" value="InterPro"/>
</dbReference>
<dbReference type="EMBL" id="CDPU01000006">
    <property type="protein sequence ID" value="CEO47106.1"/>
    <property type="molecule type" value="Genomic_DNA"/>
</dbReference>
<dbReference type="AlphaFoldDB" id="A0A0B7JX83"/>
<evidence type="ECO:0000313" key="5">
    <source>
        <dbReference type="EMBL" id="KAF9751461.1"/>
    </source>
</evidence>
<dbReference type="GO" id="GO:0008270">
    <property type="term" value="F:zinc ion binding"/>
    <property type="evidence" value="ECO:0007669"/>
    <property type="project" value="InterPro"/>
</dbReference>
<dbReference type="EMBL" id="JADCTT010000005">
    <property type="protein sequence ID" value="KAF9751461.1"/>
    <property type="molecule type" value="Genomic_DNA"/>
</dbReference>
<reference evidence="4" key="1">
    <citation type="submission" date="2015-01" db="EMBL/GenBank/DDBJ databases">
        <authorList>
            <person name="Durling Mikael"/>
        </authorList>
    </citation>
    <scope>NUCLEOTIDE SEQUENCE</scope>
</reference>
<dbReference type="Pfam" id="PF00172">
    <property type="entry name" value="Zn_clus"/>
    <property type="match status" value="1"/>
</dbReference>
<organism evidence="4">
    <name type="scientific">Bionectria ochroleuca</name>
    <name type="common">Gliocladium roseum</name>
    <dbReference type="NCBI Taxonomy" id="29856"/>
    <lineage>
        <taxon>Eukaryota</taxon>
        <taxon>Fungi</taxon>
        <taxon>Dikarya</taxon>
        <taxon>Ascomycota</taxon>
        <taxon>Pezizomycotina</taxon>
        <taxon>Sordariomycetes</taxon>
        <taxon>Hypocreomycetidae</taxon>
        <taxon>Hypocreales</taxon>
        <taxon>Bionectriaceae</taxon>
        <taxon>Clonostachys</taxon>
    </lineage>
</organism>
<protein>
    <recommendedName>
        <fullName evidence="3">Zn(2)-C6 fungal-type domain-containing protein</fullName>
    </recommendedName>
</protein>
<dbReference type="InterPro" id="IPR036864">
    <property type="entry name" value="Zn2-C6_fun-type_DNA-bd_sf"/>
</dbReference>
<feature type="region of interest" description="Disordered" evidence="2">
    <location>
        <begin position="197"/>
        <end position="248"/>
    </location>
</feature>
<evidence type="ECO:0000256" key="1">
    <source>
        <dbReference type="ARBA" id="ARBA00023242"/>
    </source>
</evidence>
<feature type="domain" description="Zn(2)-C6 fungal-type" evidence="3">
    <location>
        <begin position="20"/>
        <end position="50"/>
    </location>
</feature>
<dbReference type="SMART" id="SM00066">
    <property type="entry name" value="GAL4"/>
    <property type="match status" value="1"/>
</dbReference>
<reference evidence="5" key="2">
    <citation type="submission" date="2020-10" db="EMBL/GenBank/DDBJ databases">
        <title>High-Quality Genome Resource of Clonostachys rosea strain S41 by Oxford Nanopore Long-Read Sequencing.</title>
        <authorList>
            <person name="Wang H."/>
        </authorList>
    </citation>
    <scope>NUCLEOTIDE SEQUENCE</scope>
    <source>
        <strain evidence="5">S41</strain>
    </source>
</reference>
<accession>A0A0B7JX83</accession>
<feature type="compositionally biased region" description="Polar residues" evidence="2">
    <location>
        <begin position="209"/>
        <end position="222"/>
    </location>
</feature>
<dbReference type="Proteomes" id="UP000616885">
    <property type="component" value="Unassembled WGS sequence"/>
</dbReference>
<feature type="compositionally biased region" description="Pro residues" evidence="2">
    <location>
        <begin position="225"/>
        <end position="241"/>
    </location>
</feature>
<evidence type="ECO:0000259" key="3">
    <source>
        <dbReference type="PROSITE" id="PS50048"/>
    </source>
</evidence>